<gene>
    <name evidence="1" type="ORF">MKW94_003561</name>
</gene>
<comment type="caution">
    <text evidence="1">The sequence shown here is derived from an EMBL/GenBank/DDBJ whole genome shotgun (WGS) entry which is preliminary data.</text>
</comment>
<keyword evidence="2" id="KW-1185">Reference proteome</keyword>
<dbReference type="PANTHER" id="PTHR46215:SF15">
    <property type="entry name" value="DIRIGENT PROTEIN 24"/>
    <property type="match status" value="1"/>
</dbReference>
<dbReference type="AlphaFoldDB" id="A0AA41UX50"/>
<sequence>MSFCMDNILDGLNAPTQAVTGVVSNQVINDHVPLSKSNGTVQPGNSGVPLKNANYRIIENKNLPLRTVLNGTTNSVIQKNTKNMDSGGEELTFGKTAHLSLHKVMRAWFRFGWKGTRILCVSESQLAIMGGTGKYINARGFATIKAFPSTSHTTANEDKTVLHFSVFLA</sequence>
<organism evidence="1 2">
    <name type="scientific">Papaver nudicaule</name>
    <name type="common">Iceland poppy</name>
    <dbReference type="NCBI Taxonomy" id="74823"/>
    <lineage>
        <taxon>Eukaryota</taxon>
        <taxon>Viridiplantae</taxon>
        <taxon>Streptophyta</taxon>
        <taxon>Embryophyta</taxon>
        <taxon>Tracheophyta</taxon>
        <taxon>Spermatophyta</taxon>
        <taxon>Magnoliopsida</taxon>
        <taxon>Ranunculales</taxon>
        <taxon>Papaveraceae</taxon>
        <taxon>Papaveroideae</taxon>
        <taxon>Papaver</taxon>
    </lineage>
</organism>
<dbReference type="Proteomes" id="UP001177140">
    <property type="component" value="Unassembled WGS sequence"/>
</dbReference>
<evidence type="ECO:0008006" key="3">
    <source>
        <dbReference type="Google" id="ProtNLM"/>
    </source>
</evidence>
<name>A0AA41UX50_PAPNU</name>
<dbReference type="EMBL" id="JAJJMA010026630">
    <property type="protein sequence ID" value="MCL7023809.1"/>
    <property type="molecule type" value="Genomic_DNA"/>
</dbReference>
<accession>A0AA41UX50</accession>
<proteinExistence type="predicted"/>
<reference evidence="1" key="1">
    <citation type="submission" date="2022-03" db="EMBL/GenBank/DDBJ databases">
        <title>A functionally conserved STORR gene fusion in Papaver species that diverged 16.8 million years ago.</title>
        <authorList>
            <person name="Catania T."/>
        </authorList>
    </citation>
    <scope>NUCLEOTIDE SEQUENCE</scope>
    <source>
        <strain evidence="1">S-191538</strain>
    </source>
</reference>
<evidence type="ECO:0000313" key="1">
    <source>
        <dbReference type="EMBL" id="MCL7023809.1"/>
    </source>
</evidence>
<dbReference type="PANTHER" id="PTHR46215">
    <property type="entry name" value="DIRIGENT PROTEIN 24-RELATED"/>
    <property type="match status" value="1"/>
</dbReference>
<protein>
    <recommendedName>
        <fullName evidence="3">Dirigent protein</fullName>
    </recommendedName>
</protein>
<dbReference type="InterPro" id="IPR004265">
    <property type="entry name" value="Dirigent"/>
</dbReference>
<evidence type="ECO:0000313" key="2">
    <source>
        <dbReference type="Proteomes" id="UP001177140"/>
    </source>
</evidence>